<evidence type="ECO:0000256" key="2">
    <source>
        <dbReference type="SAM" id="SignalP"/>
    </source>
</evidence>
<feature type="chain" id="PRO_5025626514" evidence="2">
    <location>
        <begin position="17"/>
        <end position="807"/>
    </location>
</feature>
<gene>
    <name evidence="3" type="ORF">P154DRAFT_520788</name>
</gene>
<evidence type="ECO:0000313" key="4">
    <source>
        <dbReference type="Proteomes" id="UP000799779"/>
    </source>
</evidence>
<organism evidence="3 4">
    <name type="scientific">Amniculicola lignicola CBS 123094</name>
    <dbReference type="NCBI Taxonomy" id="1392246"/>
    <lineage>
        <taxon>Eukaryota</taxon>
        <taxon>Fungi</taxon>
        <taxon>Dikarya</taxon>
        <taxon>Ascomycota</taxon>
        <taxon>Pezizomycotina</taxon>
        <taxon>Dothideomycetes</taxon>
        <taxon>Pleosporomycetidae</taxon>
        <taxon>Pleosporales</taxon>
        <taxon>Amniculicolaceae</taxon>
        <taxon>Amniculicola</taxon>
    </lineage>
</organism>
<evidence type="ECO:0000256" key="1">
    <source>
        <dbReference type="SAM" id="MobiDB-lite"/>
    </source>
</evidence>
<keyword evidence="2" id="KW-0732">Signal</keyword>
<keyword evidence="4" id="KW-1185">Reference proteome</keyword>
<protein>
    <submittedName>
        <fullName evidence="3">Uncharacterized protein</fullName>
    </submittedName>
</protein>
<dbReference type="OrthoDB" id="2890403at2759"/>
<accession>A0A6A5WPI2</accession>
<feature type="compositionally biased region" description="Basic residues" evidence="1">
    <location>
        <begin position="737"/>
        <end position="746"/>
    </location>
</feature>
<evidence type="ECO:0000313" key="3">
    <source>
        <dbReference type="EMBL" id="KAF2002669.1"/>
    </source>
</evidence>
<feature type="signal peptide" evidence="2">
    <location>
        <begin position="1"/>
        <end position="16"/>
    </location>
</feature>
<name>A0A6A5WPI2_9PLEO</name>
<reference evidence="3" key="1">
    <citation type="journal article" date="2020" name="Stud. Mycol.">
        <title>101 Dothideomycetes genomes: a test case for predicting lifestyles and emergence of pathogens.</title>
        <authorList>
            <person name="Haridas S."/>
            <person name="Albert R."/>
            <person name="Binder M."/>
            <person name="Bloem J."/>
            <person name="Labutti K."/>
            <person name="Salamov A."/>
            <person name="Andreopoulos B."/>
            <person name="Baker S."/>
            <person name="Barry K."/>
            <person name="Bills G."/>
            <person name="Bluhm B."/>
            <person name="Cannon C."/>
            <person name="Castanera R."/>
            <person name="Culley D."/>
            <person name="Daum C."/>
            <person name="Ezra D."/>
            <person name="Gonzalez J."/>
            <person name="Henrissat B."/>
            <person name="Kuo A."/>
            <person name="Liang C."/>
            <person name="Lipzen A."/>
            <person name="Lutzoni F."/>
            <person name="Magnuson J."/>
            <person name="Mondo S."/>
            <person name="Nolan M."/>
            <person name="Ohm R."/>
            <person name="Pangilinan J."/>
            <person name="Park H.-J."/>
            <person name="Ramirez L."/>
            <person name="Alfaro M."/>
            <person name="Sun H."/>
            <person name="Tritt A."/>
            <person name="Yoshinaga Y."/>
            <person name="Zwiers L.-H."/>
            <person name="Turgeon B."/>
            <person name="Goodwin S."/>
            <person name="Spatafora J."/>
            <person name="Crous P."/>
            <person name="Grigoriev I."/>
        </authorList>
    </citation>
    <scope>NUCLEOTIDE SEQUENCE</scope>
    <source>
        <strain evidence="3">CBS 123094</strain>
    </source>
</reference>
<sequence>MLQSTLIFSFLSVVSAALTDSSLVKHVDSLTLSTSFNPIKESYWTGLPHHRRTPFAISPDGKSAYLAYLAASETDVHVQQVDPSTFAAVGTATTVTGAKEAGGLVAHNDGFALLTNEPMASGTQDAPADSTPVPVLYRYTSGKQSWKTYLGGPGVHTADGLSATPDINGDLAYSEATGMYGAYFVVTAYTGWAAGHFGDSIQYVNDNGTLETIAGASSSWGCSHNTGIAFEAADSVPFASICAEDQGAIWLNTETQTMDGVKISNENVTNGASNEPMGGMSGSYSGLARFIDSDSYIFTWVSRGAKDLTVNDWLGAPFTHSVNKTVNRNVAIATFSDKNTLDGAEASSTIGAADGDSQVNWITTGSADCQNAHVAAFDKTNALVTWEEIAQPQCNFLAMGCQGAYTGSYFQQVQGGEKVGTAVKATDVYVAGDMVTMADGRICWPYVSMAWKLDGPVNNPASVTKMSFACMSLGSAGTTSAASVAVVSSTPVPSSTSVPASTPTSVVQEVAVSSATPAEPATSAAPVIASSSQADSNSAALPSFSLVGSSGLVGVPSASAVPVPSVELSSALLASSVEPPSAPIVSRSSAAVASSTSCTAGAALPSTTDSLGVAFPTTAVQPILVPVTPIVPTNPSELPLPSSVALTLLNPSSLPTDLPTAIPITDVYSVIQPSEILSLPTAIPVTNIYSVIDPTAILPSGTAPPVLPSSISIAFPVFPSYTAPASGSGGMSYPTGKHNHAHHSGRPHGYGTGRPTGIPRPTGGFGFATARPSGGFPGASGKGASKAAVTRTRCTLETRVRPSATGA</sequence>
<dbReference type="AlphaFoldDB" id="A0A6A5WPI2"/>
<dbReference type="Proteomes" id="UP000799779">
    <property type="component" value="Unassembled WGS sequence"/>
</dbReference>
<dbReference type="EMBL" id="ML977576">
    <property type="protein sequence ID" value="KAF2002669.1"/>
    <property type="molecule type" value="Genomic_DNA"/>
</dbReference>
<feature type="region of interest" description="Disordered" evidence="1">
    <location>
        <begin position="737"/>
        <end position="757"/>
    </location>
</feature>
<proteinExistence type="predicted"/>